<accession>A0A1I6MIF8</accession>
<proteinExistence type="predicted"/>
<reference evidence="1 2" key="1">
    <citation type="submission" date="2016-10" db="EMBL/GenBank/DDBJ databases">
        <authorList>
            <person name="de Groot N.N."/>
        </authorList>
    </citation>
    <scope>NUCLEOTIDE SEQUENCE [LARGE SCALE GENOMIC DNA]</scope>
    <source>
        <strain evidence="1 2">DSM 29433</strain>
    </source>
</reference>
<name>A0A1I6MIF8_9RHOB</name>
<evidence type="ECO:0000313" key="2">
    <source>
        <dbReference type="Proteomes" id="UP000198926"/>
    </source>
</evidence>
<keyword evidence="2" id="KW-1185">Reference proteome</keyword>
<organism evidence="1 2">
    <name type="scientific">Yoonia litorea</name>
    <dbReference type="NCBI Taxonomy" id="1123755"/>
    <lineage>
        <taxon>Bacteria</taxon>
        <taxon>Pseudomonadati</taxon>
        <taxon>Pseudomonadota</taxon>
        <taxon>Alphaproteobacteria</taxon>
        <taxon>Rhodobacterales</taxon>
        <taxon>Paracoccaceae</taxon>
        <taxon>Yoonia</taxon>
    </lineage>
</organism>
<dbReference type="EMBL" id="FOZM01000001">
    <property type="protein sequence ID" value="SFS15432.1"/>
    <property type="molecule type" value="Genomic_DNA"/>
</dbReference>
<sequence>MQQSSPENCRDPKHTQHDFDRLLVGAANVVSMIKCQLAGAEAAALAVLRSQQIDNETRHSLQSFDRLLQSLSEVEQLLRCCADVDSCQTGVSRCINQIKLETVRACFEDQTPQQTSIRPENTPEIFHD</sequence>
<evidence type="ECO:0000313" key="1">
    <source>
        <dbReference type="EMBL" id="SFS15432.1"/>
    </source>
</evidence>
<dbReference type="AlphaFoldDB" id="A0A1I6MIF8"/>
<gene>
    <name evidence="1" type="ORF">SAMN05444714_1854</name>
</gene>
<protein>
    <submittedName>
        <fullName evidence="1">Uncharacterized protein</fullName>
    </submittedName>
</protein>
<dbReference type="Proteomes" id="UP000198926">
    <property type="component" value="Unassembled WGS sequence"/>
</dbReference>
<dbReference type="STRING" id="1123755.SAMN05444714_1854"/>